<evidence type="ECO:0000313" key="2">
    <source>
        <dbReference type="EMBL" id="MPC44535.1"/>
    </source>
</evidence>
<dbReference type="AlphaFoldDB" id="A0A5B7FG80"/>
<keyword evidence="3" id="KW-1185">Reference proteome</keyword>
<dbReference type="EMBL" id="VSRR010006331">
    <property type="protein sequence ID" value="MPC44535.1"/>
    <property type="molecule type" value="Genomic_DNA"/>
</dbReference>
<dbReference type="Proteomes" id="UP000324222">
    <property type="component" value="Unassembled WGS sequence"/>
</dbReference>
<gene>
    <name evidence="2" type="ORF">E2C01_038209</name>
</gene>
<sequence length="105" mass="12070">MEYHTLVNINFSKTTAFIFSNTKQNEIYKRTEPRQGGDTENESNVAQCNCPIPPVSFTLLKPYQDLTQKEQQLLRKTQKTRNLDVAATARYGEAITTLKKEEKTL</sequence>
<evidence type="ECO:0000313" key="3">
    <source>
        <dbReference type="Proteomes" id="UP000324222"/>
    </source>
</evidence>
<proteinExistence type="predicted"/>
<organism evidence="2 3">
    <name type="scientific">Portunus trituberculatus</name>
    <name type="common">Swimming crab</name>
    <name type="synonym">Neptunus trituberculatus</name>
    <dbReference type="NCBI Taxonomy" id="210409"/>
    <lineage>
        <taxon>Eukaryota</taxon>
        <taxon>Metazoa</taxon>
        <taxon>Ecdysozoa</taxon>
        <taxon>Arthropoda</taxon>
        <taxon>Crustacea</taxon>
        <taxon>Multicrustacea</taxon>
        <taxon>Malacostraca</taxon>
        <taxon>Eumalacostraca</taxon>
        <taxon>Eucarida</taxon>
        <taxon>Decapoda</taxon>
        <taxon>Pleocyemata</taxon>
        <taxon>Brachyura</taxon>
        <taxon>Eubrachyura</taxon>
        <taxon>Portunoidea</taxon>
        <taxon>Portunidae</taxon>
        <taxon>Portuninae</taxon>
        <taxon>Portunus</taxon>
    </lineage>
</organism>
<name>A0A5B7FG80_PORTR</name>
<feature type="region of interest" description="Disordered" evidence="1">
    <location>
        <begin position="27"/>
        <end position="46"/>
    </location>
</feature>
<protein>
    <submittedName>
        <fullName evidence="2">Uncharacterized protein</fullName>
    </submittedName>
</protein>
<accession>A0A5B7FG80</accession>
<feature type="compositionally biased region" description="Basic and acidic residues" evidence="1">
    <location>
        <begin position="27"/>
        <end position="37"/>
    </location>
</feature>
<comment type="caution">
    <text evidence="2">The sequence shown here is derived from an EMBL/GenBank/DDBJ whole genome shotgun (WGS) entry which is preliminary data.</text>
</comment>
<evidence type="ECO:0000256" key="1">
    <source>
        <dbReference type="SAM" id="MobiDB-lite"/>
    </source>
</evidence>
<reference evidence="2 3" key="1">
    <citation type="submission" date="2019-05" db="EMBL/GenBank/DDBJ databases">
        <title>Another draft genome of Portunus trituberculatus and its Hox gene families provides insights of decapod evolution.</title>
        <authorList>
            <person name="Jeong J.-H."/>
            <person name="Song I."/>
            <person name="Kim S."/>
            <person name="Choi T."/>
            <person name="Kim D."/>
            <person name="Ryu S."/>
            <person name="Kim W."/>
        </authorList>
    </citation>
    <scope>NUCLEOTIDE SEQUENCE [LARGE SCALE GENOMIC DNA]</scope>
    <source>
        <tissue evidence="2">Muscle</tissue>
    </source>
</reference>